<gene>
    <name evidence="8" type="ORF">OHA16_02110</name>
</gene>
<comment type="similarity">
    <text evidence="2 5">Belongs to the acyl-CoA dehydrogenase family.</text>
</comment>
<dbReference type="SUPFAM" id="SSF56645">
    <property type="entry name" value="Acyl-CoA dehydrogenase NM domain-like"/>
    <property type="match status" value="1"/>
</dbReference>
<keyword evidence="4 5" id="KW-0274">FAD</keyword>
<dbReference type="EMBL" id="CP108110">
    <property type="protein sequence ID" value="WUQ81878.1"/>
    <property type="molecule type" value="Genomic_DNA"/>
</dbReference>
<keyword evidence="9" id="KW-1185">Reference proteome</keyword>
<evidence type="ECO:0000256" key="1">
    <source>
        <dbReference type="ARBA" id="ARBA00001974"/>
    </source>
</evidence>
<dbReference type="Gene3D" id="2.40.110.10">
    <property type="entry name" value="Butyryl-CoA Dehydrogenase, subunit A, domain 2"/>
    <property type="match status" value="1"/>
</dbReference>
<dbReference type="RefSeq" id="WP_328952950.1">
    <property type="nucleotide sequence ID" value="NZ_CP108110.1"/>
</dbReference>
<feature type="domain" description="Acyl-CoA oxidase/dehydrogenase middle" evidence="7">
    <location>
        <begin position="122"/>
        <end position="216"/>
    </location>
</feature>
<dbReference type="Gene3D" id="1.10.540.10">
    <property type="entry name" value="Acyl-CoA dehydrogenase/oxidase, N-terminal domain"/>
    <property type="match status" value="1"/>
</dbReference>
<dbReference type="InterPro" id="IPR006091">
    <property type="entry name" value="Acyl-CoA_Oxase/DH_mid-dom"/>
</dbReference>
<proteinExistence type="inferred from homology"/>
<evidence type="ECO:0000313" key="8">
    <source>
        <dbReference type="EMBL" id="WUQ81878.1"/>
    </source>
</evidence>
<evidence type="ECO:0000259" key="7">
    <source>
        <dbReference type="Pfam" id="PF02770"/>
    </source>
</evidence>
<organism evidence="8 9">
    <name type="scientific">Kitasatospora purpeofusca</name>
    <dbReference type="NCBI Taxonomy" id="67352"/>
    <lineage>
        <taxon>Bacteria</taxon>
        <taxon>Bacillati</taxon>
        <taxon>Actinomycetota</taxon>
        <taxon>Actinomycetes</taxon>
        <taxon>Kitasatosporales</taxon>
        <taxon>Streptomycetaceae</taxon>
        <taxon>Kitasatospora</taxon>
    </lineage>
</organism>
<dbReference type="InterPro" id="IPR036250">
    <property type="entry name" value="AcylCo_DH-like_C"/>
</dbReference>
<protein>
    <submittedName>
        <fullName evidence="8">Acyl-CoA dehydrogenase family protein</fullName>
    </submittedName>
</protein>
<feature type="domain" description="Acyl-CoA dehydrogenase/oxidase C-terminal" evidence="6">
    <location>
        <begin position="230"/>
        <end position="379"/>
    </location>
</feature>
<dbReference type="Gene3D" id="1.20.140.10">
    <property type="entry name" value="Butyryl-CoA Dehydrogenase, subunit A, domain 3"/>
    <property type="match status" value="1"/>
</dbReference>
<dbReference type="InterPro" id="IPR009075">
    <property type="entry name" value="AcylCo_DH/oxidase_C"/>
</dbReference>
<dbReference type="Proteomes" id="UP001432222">
    <property type="component" value="Chromosome"/>
</dbReference>
<reference evidence="8" key="1">
    <citation type="submission" date="2022-10" db="EMBL/GenBank/DDBJ databases">
        <title>The complete genomes of actinobacterial strains from the NBC collection.</title>
        <authorList>
            <person name="Joergensen T.S."/>
            <person name="Alvarez Arevalo M."/>
            <person name="Sterndorff E.B."/>
            <person name="Faurdal D."/>
            <person name="Vuksanovic O."/>
            <person name="Mourched A.-S."/>
            <person name="Charusanti P."/>
            <person name="Shaw S."/>
            <person name="Blin K."/>
            <person name="Weber T."/>
        </authorList>
    </citation>
    <scope>NUCLEOTIDE SEQUENCE</scope>
    <source>
        <strain evidence="8">NBC_00222</strain>
    </source>
</reference>
<dbReference type="PANTHER" id="PTHR43884:SF19">
    <property type="entry name" value="ACYL-COA DEHYDROGENASE FADE4-RELATED"/>
    <property type="match status" value="1"/>
</dbReference>
<name>A0ABZ1TT35_9ACTN</name>
<dbReference type="CDD" id="cd00567">
    <property type="entry name" value="ACAD"/>
    <property type="match status" value="1"/>
</dbReference>
<dbReference type="InterPro" id="IPR046373">
    <property type="entry name" value="Acyl-CoA_Oxase/DH_mid-dom_sf"/>
</dbReference>
<keyword evidence="3 5" id="KW-0285">Flavoprotein</keyword>
<sequence length="577" mass="61015">MLHQSASALERAVSAGETEGGPMAGATLVGLDHEEAFPEAAFELLNSAGVPGHYVPVAHGGRLHGFDELIRLVRTVAGRDLTVAVAHGKTFLGAASVWVAGTAEQAARLGEEIRRGAVVSWGLTERHHGSDLLAGEVEATRDGDDWLLSGEKWLINNATRGQLVCVLARTDPDGGPRGFSLFLVDKRELPESSYTALPKIRTHGIRGADISGITFHRAAIPGSALVGAVGTGAETVLGALQLTRTVCVGLSLGAADHALRLAARFAGDRRLYGGRLSDLPQVRRVLGEAAAALLVAEATGTVAGRSVNALTDEMSVVSAVAKAFVPALVQDTIAQLAELMGLRGFLTGRHADGAFAKLDRDHRLVSIFDGSTAVNRNALIDQFPRLVRGYRRALGNAPGVAGATTLTAPLPEFRPDRIRLLSASGSSLVQSLPEVVARLARLAGSGAVPERVASLAEELRAVTDTLHEDLAAQPRSPRDVPPVSFDLAERYELCFAGAACLWLWLNNEPVEEHAPAAAWRDGTWLQACLVTLLTRLGVPVDEADRAAHDRLAGQLLDEEPHALLTPMGVDMMMRSTS</sequence>
<comment type="cofactor">
    <cofactor evidence="1 5">
        <name>FAD</name>
        <dbReference type="ChEBI" id="CHEBI:57692"/>
    </cofactor>
</comment>
<dbReference type="Pfam" id="PF00441">
    <property type="entry name" value="Acyl-CoA_dh_1"/>
    <property type="match status" value="1"/>
</dbReference>
<dbReference type="InterPro" id="IPR037069">
    <property type="entry name" value="AcylCoA_DH/ox_N_sf"/>
</dbReference>
<accession>A0ABZ1TT35</accession>
<dbReference type="Pfam" id="PF02770">
    <property type="entry name" value="Acyl-CoA_dh_M"/>
    <property type="match status" value="1"/>
</dbReference>
<dbReference type="PANTHER" id="PTHR43884">
    <property type="entry name" value="ACYL-COA DEHYDROGENASE"/>
    <property type="match status" value="1"/>
</dbReference>
<evidence type="ECO:0000256" key="2">
    <source>
        <dbReference type="ARBA" id="ARBA00009347"/>
    </source>
</evidence>
<evidence type="ECO:0000256" key="3">
    <source>
        <dbReference type="ARBA" id="ARBA00022630"/>
    </source>
</evidence>
<keyword evidence="5" id="KW-0560">Oxidoreductase</keyword>
<evidence type="ECO:0000259" key="6">
    <source>
        <dbReference type="Pfam" id="PF00441"/>
    </source>
</evidence>
<dbReference type="InterPro" id="IPR009100">
    <property type="entry name" value="AcylCoA_DH/oxidase_NM_dom_sf"/>
</dbReference>
<dbReference type="SUPFAM" id="SSF47203">
    <property type="entry name" value="Acyl-CoA dehydrogenase C-terminal domain-like"/>
    <property type="match status" value="1"/>
</dbReference>
<evidence type="ECO:0000256" key="4">
    <source>
        <dbReference type="ARBA" id="ARBA00022827"/>
    </source>
</evidence>
<evidence type="ECO:0000256" key="5">
    <source>
        <dbReference type="RuleBase" id="RU362125"/>
    </source>
</evidence>
<evidence type="ECO:0000313" key="9">
    <source>
        <dbReference type="Proteomes" id="UP001432222"/>
    </source>
</evidence>